<feature type="transmembrane region" description="Helical" evidence="7">
    <location>
        <begin position="150"/>
        <end position="171"/>
    </location>
</feature>
<dbReference type="PANTHER" id="PTHR43744:SF9">
    <property type="entry name" value="POLYGALACTURONAN_RHAMNOGALACTURONAN TRANSPORT SYSTEM PERMEASE PROTEIN YTCP"/>
    <property type="match status" value="1"/>
</dbReference>
<dbReference type="Proteomes" id="UP000823891">
    <property type="component" value="Unassembled WGS sequence"/>
</dbReference>
<organism evidence="9 10">
    <name type="scientific">Candidatus Eisenbergiella merdavium</name>
    <dbReference type="NCBI Taxonomy" id="2838551"/>
    <lineage>
        <taxon>Bacteria</taxon>
        <taxon>Bacillati</taxon>
        <taxon>Bacillota</taxon>
        <taxon>Clostridia</taxon>
        <taxon>Lachnospirales</taxon>
        <taxon>Lachnospiraceae</taxon>
        <taxon>Eisenbergiella</taxon>
    </lineage>
</organism>
<keyword evidence="2 7" id="KW-0813">Transport</keyword>
<reference evidence="9" key="2">
    <citation type="submission" date="2021-04" db="EMBL/GenBank/DDBJ databases">
        <authorList>
            <person name="Gilroy R."/>
        </authorList>
    </citation>
    <scope>NUCLEOTIDE SEQUENCE</scope>
    <source>
        <strain evidence="9">USAMLcec2-132</strain>
    </source>
</reference>
<evidence type="ECO:0000256" key="5">
    <source>
        <dbReference type="ARBA" id="ARBA00022989"/>
    </source>
</evidence>
<evidence type="ECO:0000256" key="6">
    <source>
        <dbReference type="ARBA" id="ARBA00023136"/>
    </source>
</evidence>
<name>A0A9D2SR08_9FIRM</name>
<evidence type="ECO:0000313" key="10">
    <source>
        <dbReference type="Proteomes" id="UP000823891"/>
    </source>
</evidence>
<dbReference type="InterPro" id="IPR000515">
    <property type="entry name" value="MetI-like"/>
</dbReference>
<gene>
    <name evidence="9" type="ORF">H9761_08440</name>
</gene>
<keyword evidence="5 7" id="KW-1133">Transmembrane helix</keyword>
<keyword evidence="4 7" id="KW-0812">Transmembrane</keyword>
<evidence type="ECO:0000256" key="4">
    <source>
        <dbReference type="ARBA" id="ARBA00022692"/>
    </source>
</evidence>
<reference evidence="9" key="1">
    <citation type="journal article" date="2021" name="PeerJ">
        <title>Extensive microbial diversity within the chicken gut microbiome revealed by metagenomics and culture.</title>
        <authorList>
            <person name="Gilroy R."/>
            <person name="Ravi A."/>
            <person name="Getino M."/>
            <person name="Pursley I."/>
            <person name="Horton D.L."/>
            <person name="Alikhan N.F."/>
            <person name="Baker D."/>
            <person name="Gharbi K."/>
            <person name="Hall N."/>
            <person name="Watson M."/>
            <person name="Adriaenssens E.M."/>
            <person name="Foster-Nyarko E."/>
            <person name="Jarju S."/>
            <person name="Secka A."/>
            <person name="Antonio M."/>
            <person name="Oren A."/>
            <person name="Chaudhuri R.R."/>
            <person name="La Ragione R."/>
            <person name="Hildebrand F."/>
            <person name="Pallen M.J."/>
        </authorList>
    </citation>
    <scope>NUCLEOTIDE SEQUENCE</scope>
    <source>
        <strain evidence="9">USAMLcec2-132</strain>
    </source>
</reference>
<evidence type="ECO:0000256" key="2">
    <source>
        <dbReference type="ARBA" id="ARBA00022448"/>
    </source>
</evidence>
<feature type="transmembrane region" description="Helical" evidence="7">
    <location>
        <begin position="15"/>
        <end position="40"/>
    </location>
</feature>
<evidence type="ECO:0000256" key="3">
    <source>
        <dbReference type="ARBA" id="ARBA00022475"/>
    </source>
</evidence>
<accession>A0A9D2SR08</accession>
<dbReference type="PROSITE" id="PS50928">
    <property type="entry name" value="ABC_TM1"/>
    <property type="match status" value="1"/>
</dbReference>
<evidence type="ECO:0000313" key="9">
    <source>
        <dbReference type="EMBL" id="HJC23716.1"/>
    </source>
</evidence>
<keyword evidence="3" id="KW-1003">Cell membrane</keyword>
<dbReference type="PANTHER" id="PTHR43744">
    <property type="entry name" value="ABC TRANSPORTER PERMEASE PROTEIN MG189-RELATED-RELATED"/>
    <property type="match status" value="1"/>
</dbReference>
<comment type="subcellular location">
    <subcellularLocation>
        <location evidence="1 7">Cell membrane</location>
        <topology evidence="1 7">Multi-pass membrane protein</topology>
    </subcellularLocation>
</comment>
<protein>
    <submittedName>
        <fullName evidence="9">Carbohydrate ABC transporter permease</fullName>
    </submittedName>
</protein>
<feature type="transmembrane region" description="Helical" evidence="7">
    <location>
        <begin position="268"/>
        <end position="287"/>
    </location>
</feature>
<dbReference type="InterPro" id="IPR035906">
    <property type="entry name" value="MetI-like_sf"/>
</dbReference>
<dbReference type="Gene3D" id="1.10.3720.10">
    <property type="entry name" value="MetI-like"/>
    <property type="match status" value="1"/>
</dbReference>
<comment type="similarity">
    <text evidence="7">Belongs to the binding-protein-dependent transport system permease family.</text>
</comment>
<dbReference type="GO" id="GO:0005886">
    <property type="term" value="C:plasma membrane"/>
    <property type="evidence" value="ECO:0007669"/>
    <property type="project" value="UniProtKB-SubCell"/>
</dbReference>
<keyword evidence="6 7" id="KW-0472">Membrane</keyword>
<dbReference type="AlphaFoldDB" id="A0A9D2SR08"/>
<feature type="domain" description="ABC transmembrane type-1" evidence="8">
    <location>
        <begin position="83"/>
        <end position="276"/>
    </location>
</feature>
<feature type="transmembrane region" description="Helical" evidence="7">
    <location>
        <begin position="192"/>
        <end position="217"/>
    </location>
</feature>
<dbReference type="CDD" id="cd06261">
    <property type="entry name" value="TM_PBP2"/>
    <property type="match status" value="1"/>
</dbReference>
<dbReference type="Pfam" id="PF00528">
    <property type="entry name" value="BPD_transp_1"/>
    <property type="match status" value="1"/>
</dbReference>
<dbReference type="GO" id="GO:0055085">
    <property type="term" value="P:transmembrane transport"/>
    <property type="evidence" value="ECO:0007669"/>
    <property type="project" value="InterPro"/>
</dbReference>
<comment type="caution">
    <text evidence="9">The sequence shown here is derived from an EMBL/GenBank/DDBJ whole genome shotgun (WGS) entry which is preliminary data.</text>
</comment>
<dbReference type="SUPFAM" id="SSF161098">
    <property type="entry name" value="MetI-like"/>
    <property type="match status" value="1"/>
</dbReference>
<feature type="transmembrane region" description="Helical" evidence="7">
    <location>
        <begin position="121"/>
        <end position="144"/>
    </location>
</feature>
<evidence type="ECO:0000256" key="1">
    <source>
        <dbReference type="ARBA" id="ARBA00004651"/>
    </source>
</evidence>
<evidence type="ECO:0000259" key="8">
    <source>
        <dbReference type="PROSITE" id="PS50928"/>
    </source>
</evidence>
<evidence type="ECO:0000256" key="7">
    <source>
        <dbReference type="RuleBase" id="RU363032"/>
    </source>
</evidence>
<feature type="transmembrane region" description="Helical" evidence="7">
    <location>
        <begin position="83"/>
        <end position="109"/>
    </location>
</feature>
<proteinExistence type="inferred from homology"/>
<dbReference type="EMBL" id="DWWS01000029">
    <property type="protein sequence ID" value="HJC23716.1"/>
    <property type="molecule type" value="Genomic_DNA"/>
</dbReference>
<sequence length="302" mass="34009">MEVQEKHLKTSRDVIAVNILGTVVIGLFALLCLFPFYLIIVASFTNENDLIRNGFPIIPQLKSISLEAYKLCLKKPDDIVNAYLVTGGVTIVGTFLSVFISTMTGYVLSRRDFPWRNKFSFFFFFTTLFSGGLVPWYLICVRYLHLKNSIFALLLPLLFSVWNMIIAKSFMAGVPASISESAMLDGANDMQIYIKLILPLSKPLIATLALFTALSYWNDWYNCMLFITNENMFTLQYYLQRMLGSAEAMRIVAEKTGMAMDSVPLSSMQMAMTVIATGPIILLYPFVQRYFVKGLTIGAVKG</sequence>